<protein>
    <submittedName>
        <fullName evidence="3">Uncharacterized protein</fullName>
    </submittedName>
</protein>
<geneLocation type="mitochondrion" evidence="3"/>
<dbReference type="OrthoDB" id="1001128at2759"/>
<keyword evidence="3" id="KW-0496">Mitochondrion</keyword>
<name>V9P582_SALMI</name>
<keyword evidence="2" id="KW-1133">Transmembrane helix</keyword>
<evidence type="ECO:0000313" key="3">
    <source>
        <dbReference type="EMBL" id="AGU16604.1"/>
    </source>
</evidence>
<dbReference type="AlphaFoldDB" id="V9P582"/>
<feature type="region of interest" description="Disordered" evidence="1">
    <location>
        <begin position="104"/>
        <end position="123"/>
    </location>
</feature>
<gene>
    <name evidence="3" type="primary">orf123</name>
    <name evidence="3" type="ORF">Salmi_Mp076</name>
</gene>
<proteinExistence type="predicted"/>
<dbReference type="RefSeq" id="YP_008992340.1">
    <property type="nucleotide sequence ID" value="NC_023209.1"/>
</dbReference>
<keyword evidence="2" id="KW-0472">Membrane</keyword>
<dbReference type="EMBL" id="KF177345">
    <property type="protein sequence ID" value="AGU16604.1"/>
    <property type="molecule type" value="Genomic_DNA"/>
</dbReference>
<feature type="transmembrane region" description="Helical" evidence="2">
    <location>
        <begin position="50"/>
        <end position="68"/>
    </location>
</feature>
<keyword evidence="2" id="KW-0812">Transmembrane</keyword>
<accession>V9P582</accession>
<evidence type="ECO:0000256" key="1">
    <source>
        <dbReference type="SAM" id="MobiDB-lite"/>
    </source>
</evidence>
<evidence type="ECO:0000256" key="2">
    <source>
        <dbReference type="SAM" id="Phobius"/>
    </source>
</evidence>
<dbReference type="KEGG" id="smil:18126418"/>
<organism evidence="3">
    <name type="scientific">Salvia miltiorrhiza</name>
    <name type="common">Chinese sage</name>
    <dbReference type="NCBI Taxonomy" id="226208"/>
    <lineage>
        <taxon>Eukaryota</taxon>
        <taxon>Viridiplantae</taxon>
        <taxon>Streptophyta</taxon>
        <taxon>Embryophyta</taxon>
        <taxon>Tracheophyta</taxon>
        <taxon>Spermatophyta</taxon>
        <taxon>Magnoliopsida</taxon>
        <taxon>eudicotyledons</taxon>
        <taxon>Gunneridae</taxon>
        <taxon>Pentapetalae</taxon>
        <taxon>asterids</taxon>
        <taxon>lamiids</taxon>
        <taxon>Lamiales</taxon>
        <taxon>Lamiaceae</taxon>
        <taxon>Nepetoideae</taxon>
        <taxon>Mentheae</taxon>
        <taxon>Salviinae</taxon>
        <taxon>Salvia</taxon>
        <taxon>Salvia incertae sedis</taxon>
    </lineage>
</organism>
<reference evidence="3" key="1">
    <citation type="submission" date="2013-05" db="EMBL/GenBank/DDBJ databases">
        <title>The Mitochondrial Genome of the medicinal plant Salvia miltiorrhiza.</title>
        <authorList>
            <person name="Qian J."/>
        </authorList>
    </citation>
    <scope>NUCLEOTIDE SEQUENCE</scope>
</reference>
<sequence length="123" mass="13784">MMEHSSDAGNAHKCQMNADKINAPTAPLSLANKTKKEGCPMALLYVGNGWPYLPLQWAFLIFAISYLTKWVEAVSYSSLTKKVVQKFLNKERICRSRLHSLPLIERRKNGTGSSERNESKGKG</sequence>
<dbReference type="GeneID" id="18126418"/>